<gene>
    <name evidence="1" type="ORF">TIFTF001_019954</name>
</gene>
<comment type="caution">
    <text evidence="1">The sequence shown here is derived from an EMBL/GenBank/DDBJ whole genome shotgun (WGS) entry which is preliminary data.</text>
</comment>
<dbReference type="EMBL" id="BTGU01000035">
    <property type="protein sequence ID" value="GMN50793.1"/>
    <property type="molecule type" value="Genomic_DNA"/>
</dbReference>
<dbReference type="AlphaFoldDB" id="A0AA88A9T6"/>
<reference evidence="1" key="1">
    <citation type="submission" date="2023-07" db="EMBL/GenBank/DDBJ databases">
        <title>draft genome sequence of fig (Ficus carica).</title>
        <authorList>
            <person name="Takahashi T."/>
            <person name="Nishimura K."/>
        </authorList>
    </citation>
    <scope>NUCLEOTIDE SEQUENCE</scope>
</reference>
<name>A0AA88A9T6_FICCA</name>
<evidence type="ECO:0000313" key="2">
    <source>
        <dbReference type="Proteomes" id="UP001187192"/>
    </source>
</evidence>
<proteinExistence type="predicted"/>
<keyword evidence="2" id="KW-1185">Reference proteome</keyword>
<sequence>MVVPGRFDNSCNPTPEETVFEEVANEDDGVNKASDDVPEGGDEELKVQISYWKAWKGRQFAQNSWSSDVRTIIDMS</sequence>
<organism evidence="1 2">
    <name type="scientific">Ficus carica</name>
    <name type="common">Common fig</name>
    <dbReference type="NCBI Taxonomy" id="3494"/>
    <lineage>
        <taxon>Eukaryota</taxon>
        <taxon>Viridiplantae</taxon>
        <taxon>Streptophyta</taxon>
        <taxon>Embryophyta</taxon>
        <taxon>Tracheophyta</taxon>
        <taxon>Spermatophyta</taxon>
        <taxon>Magnoliopsida</taxon>
        <taxon>eudicotyledons</taxon>
        <taxon>Gunneridae</taxon>
        <taxon>Pentapetalae</taxon>
        <taxon>rosids</taxon>
        <taxon>fabids</taxon>
        <taxon>Rosales</taxon>
        <taxon>Moraceae</taxon>
        <taxon>Ficeae</taxon>
        <taxon>Ficus</taxon>
    </lineage>
</organism>
<evidence type="ECO:0000313" key="1">
    <source>
        <dbReference type="EMBL" id="GMN50793.1"/>
    </source>
</evidence>
<dbReference type="Proteomes" id="UP001187192">
    <property type="component" value="Unassembled WGS sequence"/>
</dbReference>
<accession>A0AA88A9T6</accession>
<protein>
    <submittedName>
        <fullName evidence="1">Uncharacterized protein</fullName>
    </submittedName>
</protein>